<gene>
    <name evidence="1" type="ORF">S01H1_71825</name>
</gene>
<comment type="caution">
    <text evidence="1">The sequence shown here is derived from an EMBL/GenBank/DDBJ whole genome shotgun (WGS) entry which is preliminary data.</text>
</comment>
<evidence type="ECO:0000313" key="1">
    <source>
        <dbReference type="EMBL" id="GAG30287.1"/>
    </source>
</evidence>
<protein>
    <submittedName>
        <fullName evidence="1">Uncharacterized protein</fullName>
    </submittedName>
</protein>
<feature type="non-terminal residue" evidence="1">
    <location>
        <position position="1"/>
    </location>
</feature>
<organism evidence="1">
    <name type="scientific">marine sediment metagenome</name>
    <dbReference type="NCBI Taxonomy" id="412755"/>
    <lineage>
        <taxon>unclassified sequences</taxon>
        <taxon>metagenomes</taxon>
        <taxon>ecological metagenomes</taxon>
    </lineage>
</organism>
<dbReference type="EMBL" id="BARS01047858">
    <property type="protein sequence ID" value="GAG30287.1"/>
    <property type="molecule type" value="Genomic_DNA"/>
</dbReference>
<accession>X0X4D9</accession>
<name>X0X4D9_9ZZZZ</name>
<reference evidence="1" key="1">
    <citation type="journal article" date="2014" name="Front. Microbiol.">
        <title>High frequency of phylogenetically diverse reductive dehalogenase-homologous genes in deep subseafloor sedimentary metagenomes.</title>
        <authorList>
            <person name="Kawai M."/>
            <person name="Futagami T."/>
            <person name="Toyoda A."/>
            <person name="Takaki Y."/>
            <person name="Nishi S."/>
            <person name="Hori S."/>
            <person name="Arai W."/>
            <person name="Tsubouchi T."/>
            <person name="Morono Y."/>
            <person name="Uchiyama I."/>
            <person name="Ito T."/>
            <person name="Fujiyama A."/>
            <person name="Inagaki F."/>
            <person name="Takami H."/>
        </authorList>
    </citation>
    <scope>NUCLEOTIDE SEQUENCE</scope>
    <source>
        <strain evidence="1">Expedition CK06-06</strain>
    </source>
</reference>
<dbReference type="AlphaFoldDB" id="X0X4D9"/>
<sequence>DLSPWTGTQNSMNIDGVDYEWLRVIAQAYLAIRSKQQANELFGNMLLHRLTRLAEHYERQSKNFMSEDIRGPMMARAAEAMRDVIKDTEKGQ</sequence>
<proteinExistence type="predicted"/>